<dbReference type="InterPro" id="IPR012074">
    <property type="entry name" value="GAF_ANTAR"/>
</dbReference>
<evidence type="ECO:0000313" key="5">
    <source>
        <dbReference type="Proteomes" id="UP000630718"/>
    </source>
</evidence>
<dbReference type="Pfam" id="PF03861">
    <property type="entry name" value="ANTAR"/>
    <property type="match status" value="1"/>
</dbReference>
<protein>
    <submittedName>
        <fullName evidence="4">GAF domain-containing protein</fullName>
    </submittedName>
</protein>
<organism evidence="4 5">
    <name type="scientific">Streptomyces fumanus</name>
    <dbReference type="NCBI Taxonomy" id="67302"/>
    <lineage>
        <taxon>Bacteria</taxon>
        <taxon>Bacillati</taxon>
        <taxon>Actinomycetota</taxon>
        <taxon>Actinomycetes</taxon>
        <taxon>Kitasatosporales</taxon>
        <taxon>Streptomycetaceae</taxon>
        <taxon>Streptomyces</taxon>
    </lineage>
</organism>
<keyword evidence="1" id="KW-0805">Transcription regulation</keyword>
<comment type="caution">
    <text evidence="4">The sequence shown here is derived from an EMBL/GenBank/DDBJ whole genome shotgun (WGS) entry which is preliminary data.</text>
</comment>
<keyword evidence="5" id="KW-1185">Reference proteome</keyword>
<evidence type="ECO:0000256" key="2">
    <source>
        <dbReference type="ARBA" id="ARBA00023163"/>
    </source>
</evidence>
<dbReference type="Gene3D" id="1.10.10.10">
    <property type="entry name" value="Winged helix-like DNA-binding domain superfamily/Winged helix DNA-binding domain"/>
    <property type="match status" value="1"/>
</dbReference>
<name>A0A919E032_9ACTN</name>
<evidence type="ECO:0000259" key="3">
    <source>
        <dbReference type="SMART" id="SM01012"/>
    </source>
</evidence>
<dbReference type="Pfam" id="PF13185">
    <property type="entry name" value="GAF_2"/>
    <property type="match status" value="1"/>
</dbReference>
<proteinExistence type="predicted"/>
<dbReference type="Proteomes" id="UP000630718">
    <property type="component" value="Unassembled WGS sequence"/>
</dbReference>
<feature type="domain" description="ANTAR" evidence="3">
    <location>
        <begin position="166"/>
        <end position="222"/>
    </location>
</feature>
<dbReference type="EMBL" id="BNBI01000006">
    <property type="protein sequence ID" value="GHF03965.1"/>
    <property type="molecule type" value="Genomic_DNA"/>
</dbReference>
<dbReference type="InterPro" id="IPR029016">
    <property type="entry name" value="GAF-like_dom_sf"/>
</dbReference>
<dbReference type="PIRSF" id="PIRSF036625">
    <property type="entry name" value="GAF_ANTAR"/>
    <property type="match status" value="1"/>
</dbReference>
<evidence type="ECO:0000313" key="4">
    <source>
        <dbReference type="EMBL" id="GHF03965.1"/>
    </source>
</evidence>
<dbReference type="InterPro" id="IPR003018">
    <property type="entry name" value="GAF"/>
</dbReference>
<dbReference type="GO" id="GO:0003723">
    <property type="term" value="F:RNA binding"/>
    <property type="evidence" value="ECO:0007669"/>
    <property type="project" value="InterPro"/>
</dbReference>
<reference evidence="4" key="2">
    <citation type="submission" date="2020-09" db="EMBL/GenBank/DDBJ databases">
        <authorList>
            <person name="Sun Q."/>
            <person name="Ohkuma M."/>
        </authorList>
    </citation>
    <scope>NUCLEOTIDE SEQUENCE</scope>
    <source>
        <strain evidence="4">JCM 4477</strain>
    </source>
</reference>
<reference evidence="4" key="1">
    <citation type="journal article" date="2014" name="Int. J. Syst. Evol. Microbiol.">
        <title>Complete genome sequence of Corynebacterium casei LMG S-19264T (=DSM 44701T), isolated from a smear-ripened cheese.</title>
        <authorList>
            <consortium name="US DOE Joint Genome Institute (JGI-PGF)"/>
            <person name="Walter F."/>
            <person name="Albersmeier A."/>
            <person name="Kalinowski J."/>
            <person name="Ruckert C."/>
        </authorList>
    </citation>
    <scope>NUCLEOTIDE SEQUENCE</scope>
    <source>
        <strain evidence="4">JCM 4477</strain>
    </source>
</reference>
<accession>A0A919E032</accession>
<dbReference type="SMART" id="SM01012">
    <property type="entry name" value="ANTAR"/>
    <property type="match status" value="1"/>
</dbReference>
<dbReference type="InterPro" id="IPR005561">
    <property type="entry name" value="ANTAR"/>
</dbReference>
<gene>
    <name evidence="4" type="ORF">GCM10018772_31270</name>
</gene>
<dbReference type="SUPFAM" id="SSF55781">
    <property type="entry name" value="GAF domain-like"/>
    <property type="match status" value="1"/>
</dbReference>
<evidence type="ECO:0000256" key="1">
    <source>
        <dbReference type="ARBA" id="ARBA00023015"/>
    </source>
</evidence>
<dbReference type="AlphaFoldDB" id="A0A919E032"/>
<dbReference type="Gene3D" id="3.30.450.40">
    <property type="match status" value="1"/>
</dbReference>
<dbReference type="InterPro" id="IPR036388">
    <property type="entry name" value="WH-like_DNA-bd_sf"/>
</dbReference>
<sequence length="228" mass="24650">MDDDDQLTGLWRRIADAGDITLGAACDVCAADLSVDCAGITLIDGGELRTLGHATDERARRLEDNQLVTGEGPCTEAYVRQTLVESADLHDAYARWPAFAPVAVEEGVRSVTALPLTIGRGRIGAVDLYRTAPGPLTEPERERARGYARILTLLALDSRPGLLAPRHQPLRPGPQGFPPHVHAAAGILAERYALPPDDALARMRAHSFRHGQPLSRTAEHVLAHRTLD</sequence>
<keyword evidence="2" id="KW-0804">Transcription</keyword>
<dbReference type="RefSeq" id="WP_190204860.1">
    <property type="nucleotide sequence ID" value="NZ_BNBI01000006.1"/>
</dbReference>